<dbReference type="Gene3D" id="3.40.50.300">
    <property type="entry name" value="P-loop containing nucleotide triphosphate hydrolases"/>
    <property type="match status" value="1"/>
</dbReference>
<dbReference type="Proteomes" id="UP000289805">
    <property type="component" value="Unassembled WGS sequence"/>
</dbReference>
<organism evidence="3 4">
    <name type="scientific">Oerskovia turbata</name>
    <dbReference type="NCBI Taxonomy" id="1713"/>
    <lineage>
        <taxon>Bacteria</taxon>
        <taxon>Bacillati</taxon>
        <taxon>Actinomycetota</taxon>
        <taxon>Actinomycetes</taxon>
        <taxon>Micrococcales</taxon>
        <taxon>Cellulomonadaceae</taxon>
        <taxon>Oerskovia</taxon>
    </lineage>
</organism>
<dbReference type="InterPro" id="IPR038727">
    <property type="entry name" value="NadR/Ttd14_AAA_dom"/>
</dbReference>
<dbReference type="STRING" id="1713.GCA_000718325_00838"/>
<accession>A0A4Q1KUT8</accession>
<name>A0A4Q1KUT8_9CELL</name>
<dbReference type="SUPFAM" id="SSF52540">
    <property type="entry name" value="P-loop containing nucleoside triphosphate hydrolases"/>
    <property type="match status" value="1"/>
</dbReference>
<dbReference type="EMBL" id="SDJQ01000012">
    <property type="protein sequence ID" value="RXR33902.1"/>
    <property type="molecule type" value="Genomic_DNA"/>
</dbReference>
<comment type="caution">
    <text evidence="3">The sequence shown here is derived from an EMBL/GenBank/DDBJ whole genome shotgun (WGS) entry which is preliminary data.</text>
</comment>
<dbReference type="EMBL" id="SDJR01000006">
    <property type="protein sequence ID" value="RXR25457.1"/>
    <property type="molecule type" value="Genomic_DNA"/>
</dbReference>
<dbReference type="OrthoDB" id="4523277at2"/>
<dbReference type="Proteomes" id="UP000290517">
    <property type="component" value="Unassembled WGS sequence"/>
</dbReference>
<evidence type="ECO:0000313" key="2">
    <source>
        <dbReference type="EMBL" id="RXR25457.1"/>
    </source>
</evidence>
<evidence type="ECO:0000259" key="1">
    <source>
        <dbReference type="Pfam" id="PF13521"/>
    </source>
</evidence>
<dbReference type="InterPro" id="IPR027417">
    <property type="entry name" value="P-loop_NTPase"/>
</dbReference>
<evidence type="ECO:0000313" key="5">
    <source>
        <dbReference type="Proteomes" id="UP000290517"/>
    </source>
</evidence>
<sequence length="219" mass="23622">MAGASWPSEGCAAWSGEGRREETGVRVAVVGAHGVGKSTLSGELGRRTGLAVPGLDAMRDPVGSPPRSLLECTEAEVLQLSLRRYAQRVEQESATPDMISDGSVLHEWVYAAVRLRRQALSGARQDGVLRDVVDGFLREACARAARTYDLFLLLPVRFPLPPEDRPVSESFRAEAEALTRETTAETGVPVHLLDGTVEDRVAAAASIVGRVRHERVNSP</sequence>
<dbReference type="Pfam" id="PF13521">
    <property type="entry name" value="AAA_28"/>
    <property type="match status" value="1"/>
</dbReference>
<gene>
    <name evidence="2" type="ORF">EQW73_11535</name>
    <name evidence="3" type="ORF">EQW78_09780</name>
</gene>
<evidence type="ECO:0000313" key="4">
    <source>
        <dbReference type="Proteomes" id="UP000289805"/>
    </source>
</evidence>
<evidence type="ECO:0000313" key="3">
    <source>
        <dbReference type="EMBL" id="RXR33902.1"/>
    </source>
</evidence>
<keyword evidence="5" id="KW-1185">Reference proteome</keyword>
<proteinExistence type="predicted"/>
<dbReference type="AlphaFoldDB" id="A0A4Q1KUT8"/>
<feature type="domain" description="NadR/Ttd14 AAA" evidence="1">
    <location>
        <begin position="26"/>
        <end position="200"/>
    </location>
</feature>
<reference evidence="4 5" key="1">
    <citation type="submission" date="2019-01" db="EMBL/GenBank/DDBJ databases">
        <title>Oerskovia turbata Genome sequencing and assembly.</title>
        <authorList>
            <person name="Dou T."/>
        </authorList>
    </citation>
    <scope>NUCLEOTIDE SEQUENCE [LARGE SCALE GENOMIC DNA]</scope>
    <source>
        <strain evidence="3 4">JCM12123</strain>
        <strain evidence="2 5">JCM3160</strain>
    </source>
</reference>
<protein>
    <submittedName>
        <fullName evidence="3">ATP/GTP-binding protein</fullName>
    </submittedName>
</protein>